<dbReference type="Gene3D" id="3.30.160.60">
    <property type="entry name" value="Classic Zinc Finger"/>
    <property type="match status" value="1"/>
</dbReference>
<evidence type="ECO:0000313" key="9">
    <source>
        <dbReference type="Proteomes" id="UP001066276"/>
    </source>
</evidence>
<dbReference type="InterPro" id="IPR036236">
    <property type="entry name" value="Znf_C2H2_sf"/>
</dbReference>
<evidence type="ECO:0000256" key="5">
    <source>
        <dbReference type="PROSITE-ProRule" id="PRU00042"/>
    </source>
</evidence>
<keyword evidence="4" id="KW-0862">Zinc</keyword>
<evidence type="ECO:0000256" key="6">
    <source>
        <dbReference type="SAM" id="MobiDB-lite"/>
    </source>
</evidence>
<proteinExistence type="predicted"/>
<comment type="caution">
    <text evidence="8">The sequence shown here is derived from an EMBL/GenBank/DDBJ whole genome shotgun (WGS) entry which is preliminary data.</text>
</comment>
<reference evidence="8" key="1">
    <citation type="journal article" date="2022" name="bioRxiv">
        <title>Sequencing and chromosome-scale assembly of the giantPleurodeles waltlgenome.</title>
        <authorList>
            <person name="Brown T."/>
            <person name="Elewa A."/>
            <person name="Iarovenko S."/>
            <person name="Subramanian E."/>
            <person name="Araus A.J."/>
            <person name="Petzold A."/>
            <person name="Susuki M."/>
            <person name="Suzuki K.-i.T."/>
            <person name="Hayashi T."/>
            <person name="Toyoda A."/>
            <person name="Oliveira C."/>
            <person name="Osipova E."/>
            <person name="Leigh N.D."/>
            <person name="Simon A."/>
            <person name="Yun M.H."/>
        </authorList>
    </citation>
    <scope>NUCLEOTIDE SEQUENCE</scope>
    <source>
        <strain evidence="8">20211129_DDA</strain>
        <tissue evidence="8">Liver</tissue>
    </source>
</reference>
<dbReference type="AlphaFoldDB" id="A0AAV7PZV9"/>
<dbReference type="EMBL" id="JANPWB010000011">
    <property type="protein sequence ID" value="KAJ1132862.1"/>
    <property type="molecule type" value="Genomic_DNA"/>
</dbReference>
<feature type="domain" description="C2H2-type" evidence="7">
    <location>
        <begin position="257"/>
        <end position="284"/>
    </location>
</feature>
<dbReference type="PANTHER" id="PTHR24409">
    <property type="entry name" value="ZINC FINGER PROTEIN 142"/>
    <property type="match status" value="1"/>
</dbReference>
<evidence type="ECO:0000256" key="4">
    <source>
        <dbReference type="ARBA" id="ARBA00022833"/>
    </source>
</evidence>
<dbReference type="InterPro" id="IPR013087">
    <property type="entry name" value="Znf_C2H2_type"/>
</dbReference>
<dbReference type="PROSITE" id="PS00028">
    <property type="entry name" value="ZINC_FINGER_C2H2_1"/>
    <property type="match status" value="3"/>
</dbReference>
<keyword evidence="3 5" id="KW-0863">Zinc-finger</keyword>
<feature type="region of interest" description="Disordered" evidence="6">
    <location>
        <begin position="95"/>
        <end position="126"/>
    </location>
</feature>
<dbReference type="GO" id="GO:0005634">
    <property type="term" value="C:nucleus"/>
    <property type="evidence" value="ECO:0007669"/>
    <property type="project" value="TreeGrafter"/>
</dbReference>
<dbReference type="GO" id="GO:0008270">
    <property type="term" value="F:zinc ion binding"/>
    <property type="evidence" value="ECO:0007669"/>
    <property type="project" value="UniProtKB-KW"/>
</dbReference>
<accession>A0AAV7PZV9</accession>
<name>A0AAV7PZV9_PLEWA</name>
<dbReference type="SUPFAM" id="SSF57667">
    <property type="entry name" value="beta-beta-alpha zinc fingers"/>
    <property type="match status" value="1"/>
</dbReference>
<dbReference type="GO" id="GO:0000977">
    <property type="term" value="F:RNA polymerase II transcription regulatory region sequence-specific DNA binding"/>
    <property type="evidence" value="ECO:0007669"/>
    <property type="project" value="TreeGrafter"/>
</dbReference>
<evidence type="ECO:0000313" key="8">
    <source>
        <dbReference type="EMBL" id="KAJ1132862.1"/>
    </source>
</evidence>
<keyword evidence="2" id="KW-0677">Repeat</keyword>
<evidence type="ECO:0000256" key="1">
    <source>
        <dbReference type="ARBA" id="ARBA00022723"/>
    </source>
</evidence>
<evidence type="ECO:0000256" key="3">
    <source>
        <dbReference type="ARBA" id="ARBA00022771"/>
    </source>
</evidence>
<gene>
    <name evidence="8" type="ORF">NDU88_011163</name>
</gene>
<evidence type="ECO:0000256" key="2">
    <source>
        <dbReference type="ARBA" id="ARBA00022737"/>
    </source>
</evidence>
<dbReference type="Proteomes" id="UP001066276">
    <property type="component" value="Chromosome 7"/>
</dbReference>
<organism evidence="8 9">
    <name type="scientific">Pleurodeles waltl</name>
    <name type="common">Iberian ribbed newt</name>
    <dbReference type="NCBI Taxonomy" id="8319"/>
    <lineage>
        <taxon>Eukaryota</taxon>
        <taxon>Metazoa</taxon>
        <taxon>Chordata</taxon>
        <taxon>Craniata</taxon>
        <taxon>Vertebrata</taxon>
        <taxon>Euteleostomi</taxon>
        <taxon>Amphibia</taxon>
        <taxon>Batrachia</taxon>
        <taxon>Caudata</taxon>
        <taxon>Salamandroidea</taxon>
        <taxon>Salamandridae</taxon>
        <taxon>Pleurodelinae</taxon>
        <taxon>Pleurodeles</taxon>
    </lineage>
</organism>
<dbReference type="SMART" id="SM00355">
    <property type="entry name" value="ZnF_C2H2"/>
    <property type="match status" value="4"/>
</dbReference>
<dbReference type="GO" id="GO:0000981">
    <property type="term" value="F:DNA-binding transcription factor activity, RNA polymerase II-specific"/>
    <property type="evidence" value="ECO:0007669"/>
    <property type="project" value="TreeGrafter"/>
</dbReference>
<keyword evidence="9" id="KW-1185">Reference proteome</keyword>
<keyword evidence="1" id="KW-0479">Metal-binding</keyword>
<sequence length="284" mass="31365">MQIRPAARENGLVHYVGNAVPSKEPPRRQVYLPKRLIDQPALYHEDVRDWPENPSTKPKVLKAISSPVAMPKRGGHVCEECSRVFKTTLGLKMHQRHHGSRQGHHGDIQKPVQQSPPEVGQGGGPCQVSAAASKLVSTSKEHYICTECGENLESFSAMKAHHHPEGDGAIVPAAQRQAAPSCTQVYNCAHCRKSYKHRASLGRHNQTHAGKCGHTPHHKPLPFQLKSDGCSGGRGSDTQAPILRRSLRQQQARAQSLCCTECHQEFKMVAELHEHYMGHAMDVP</sequence>
<dbReference type="PANTHER" id="PTHR24409:SF295">
    <property type="entry name" value="AZ2-RELATED"/>
    <property type="match status" value="1"/>
</dbReference>
<dbReference type="PROSITE" id="PS50157">
    <property type="entry name" value="ZINC_FINGER_C2H2_2"/>
    <property type="match status" value="3"/>
</dbReference>
<feature type="domain" description="C2H2-type" evidence="7">
    <location>
        <begin position="76"/>
        <end position="103"/>
    </location>
</feature>
<protein>
    <recommendedName>
        <fullName evidence="7">C2H2-type domain-containing protein</fullName>
    </recommendedName>
</protein>
<evidence type="ECO:0000259" key="7">
    <source>
        <dbReference type="PROSITE" id="PS50157"/>
    </source>
</evidence>
<feature type="domain" description="C2H2-type" evidence="7">
    <location>
        <begin position="186"/>
        <end position="213"/>
    </location>
</feature>